<sequence>MECSEIIEGHPPSRSFLVKVLQVREVLLLLPLFYDFQDSANDKTLQGKAQFLTGW</sequence>
<accession>A0A2P6MUU7</accession>
<organism evidence="1 2">
    <name type="scientific">Planoprotostelium fungivorum</name>
    <dbReference type="NCBI Taxonomy" id="1890364"/>
    <lineage>
        <taxon>Eukaryota</taxon>
        <taxon>Amoebozoa</taxon>
        <taxon>Evosea</taxon>
        <taxon>Variosea</taxon>
        <taxon>Cavosteliida</taxon>
        <taxon>Cavosteliaceae</taxon>
        <taxon>Planoprotostelium</taxon>
    </lineage>
</organism>
<gene>
    <name evidence="1" type="ORF">PROFUN_10663</name>
</gene>
<dbReference type="InParanoid" id="A0A2P6MUU7"/>
<comment type="caution">
    <text evidence="1">The sequence shown here is derived from an EMBL/GenBank/DDBJ whole genome shotgun (WGS) entry which is preliminary data.</text>
</comment>
<name>A0A2P6MUU7_9EUKA</name>
<reference evidence="1 2" key="1">
    <citation type="journal article" date="2018" name="Genome Biol. Evol.">
        <title>Multiple Roots of Fruiting Body Formation in Amoebozoa.</title>
        <authorList>
            <person name="Hillmann F."/>
            <person name="Forbes G."/>
            <person name="Novohradska S."/>
            <person name="Ferling I."/>
            <person name="Riege K."/>
            <person name="Groth M."/>
            <person name="Westermann M."/>
            <person name="Marz M."/>
            <person name="Spaller T."/>
            <person name="Winckler T."/>
            <person name="Schaap P."/>
            <person name="Glockner G."/>
        </authorList>
    </citation>
    <scope>NUCLEOTIDE SEQUENCE [LARGE SCALE GENOMIC DNA]</scope>
    <source>
        <strain evidence="1 2">Jena</strain>
    </source>
</reference>
<dbReference type="EMBL" id="MDYQ01000380">
    <property type="protein sequence ID" value="PRP75485.1"/>
    <property type="molecule type" value="Genomic_DNA"/>
</dbReference>
<dbReference type="AlphaFoldDB" id="A0A2P6MUU7"/>
<protein>
    <submittedName>
        <fullName evidence="1">Uncharacterized protein</fullName>
    </submittedName>
</protein>
<dbReference type="Proteomes" id="UP000241769">
    <property type="component" value="Unassembled WGS sequence"/>
</dbReference>
<evidence type="ECO:0000313" key="2">
    <source>
        <dbReference type="Proteomes" id="UP000241769"/>
    </source>
</evidence>
<evidence type="ECO:0000313" key="1">
    <source>
        <dbReference type="EMBL" id="PRP75485.1"/>
    </source>
</evidence>
<proteinExistence type="predicted"/>
<keyword evidence="2" id="KW-1185">Reference proteome</keyword>